<evidence type="ECO:0000313" key="3">
    <source>
        <dbReference type="Proteomes" id="UP000253664"/>
    </source>
</evidence>
<feature type="chain" id="PRO_5016629853" evidence="1">
    <location>
        <begin position="18"/>
        <end position="175"/>
    </location>
</feature>
<comment type="caution">
    <text evidence="2">The sequence shown here is derived from an EMBL/GenBank/DDBJ whole genome shotgun (WGS) entry which is preliminary data.</text>
</comment>
<name>A0A367L1S3_9HYPO</name>
<dbReference type="OrthoDB" id="4917054at2759"/>
<protein>
    <submittedName>
        <fullName evidence="2">Uncharacterized protein</fullName>
    </submittedName>
</protein>
<sequence length="175" mass="19471">MFKTLTAALSFALPSVAELVSPDKGYAIHMKCTDPDFIGLAKEWPVTMTTGLAGQINYVSEDNWYGTGRTRQDYMCTLENVTSSHLPCTNQLGKPITVDLKCTQPTLGNAFLTISRDMLRIGLPVDGEAYLTNEKGESIGLGTLAHRYCYIEETQTYSRLRPRQKLPSCIEKPWA</sequence>
<dbReference type="AlphaFoldDB" id="A0A367L1S3"/>
<feature type="signal peptide" evidence="1">
    <location>
        <begin position="1"/>
        <end position="17"/>
    </location>
</feature>
<reference evidence="2 3" key="1">
    <citation type="journal article" date="2015" name="BMC Genomics">
        <title>Insights from the genome of Ophiocordyceps polyrhachis-furcata to pathogenicity and host specificity in insect fungi.</title>
        <authorList>
            <person name="Wichadakul D."/>
            <person name="Kobmoo N."/>
            <person name="Ingsriswang S."/>
            <person name="Tangphatsornruang S."/>
            <person name="Chantasingh D."/>
            <person name="Luangsa-ard J.J."/>
            <person name="Eurwilaichitr L."/>
        </authorList>
    </citation>
    <scope>NUCLEOTIDE SEQUENCE [LARGE SCALE GENOMIC DNA]</scope>
    <source>
        <strain evidence="2 3">BCC 54312</strain>
    </source>
</reference>
<proteinExistence type="predicted"/>
<keyword evidence="3" id="KW-1185">Reference proteome</keyword>
<organism evidence="2 3">
    <name type="scientific">Ophiocordyceps polyrhachis-furcata BCC 54312</name>
    <dbReference type="NCBI Taxonomy" id="1330021"/>
    <lineage>
        <taxon>Eukaryota</taxon>
        <taxon>Fungi</taxon>
        <taxon>Dikarya</taxon>
        <taxon>Ascomycota</taxon>
        <taxon>Pezizomycotina</taxon>
        <taxon>Sordariomycetes</taxon>
        <taxon>Hypocreomycetidae</taxon>
        <taxon>Hypocreales</taxon>
        <taxon>Ophiocordycipitaceae</taxon>
        <taxon>Ophiocordyceps</taxon>
    </lineage>
</organism>
<evidence type="ECO:0000313" key="2">
    <source>
        <dbReference type="EMBL" id="RCI08347.1"/>
    </source>
</evidence>
<dbReference type="EMBL" id="LKCN02000019">
    <property type="protein sequence ID" value="RCI08347.1"/>
    <property type="molecule type" value="Genomic_DNA"/>
</dbReference>
<accession>A0A367L1S3</accession>
<gene>
    <name evidence="2" type="ORF">L249_8815</name>
</gene>
<evidence type="ECO:0000256" key="1">
    <source>
        <dbReference type="SAM" id="SignalP"/>
    </source>
</evidence>
<dbReference type="Proteomes" id="UP000253664">
    <property type="component" value="Unassembled WGS sequence"/>
</dbReference>
<keyword evidence="1" id="KW-0732">Signal</keyword>